<feature type="region of interest" description="Disordered" evidence="4">
    <location>
        <begin position="214"/>
        <end position="272"/>
    </location>
</feature>
<organism evidence="6 7">
    <name type="scientific">Amphibalanus amphitrite</name>
    <name type="common">Striped barnacle</name>
    <name type="synonym">Balanus amphitrite</name>
    <dbReference type="NCBI Taxonomy" id="1232801"/>
    <lineage>
        <taxon>Eukaryota</taxon>
        <taxon>Metazoa</taxon>
        <taxon>Ecdysozoa</taxon>
        <taxon>Arthropoda</taxon>
        <taxon>Crustacea</taxon>
        <taxon>Multicrustacea</taxon>
        <taxon>Cirripedia</taxon>
        <taxon>Thoracica</taxon>
        <taxon>Thoracicalcarea</taxon>
        <taxon>Balanomorpha</taxon>
        <taxon>Balanoidea</taxon>
        <taxon>Balanidae</taxon>
        <taxon>Amphibalaninae</taxon>
        <taxon>Amphibalanus</taxon>
    </lineage>
</organism>
<dbReference type="Pfam" id="PF07989">
    <property type="entry name" value="Cnn_1N"/>
    <property type="match status" value="1"/>
</dbReference>
<feature type="compositionally biased region" description="Basic and acidic residues" evidence="4">
    <location>
        <begin position="177"/>
        <end position="201"/>
    </location>
</feature>
<evidence type="ECO:0000259" key="5">
    <source>
        <dbReference type="Pfam" id="PF07989"/>
    </source>
</evidence>
<feature type="compositionally biased region" description="Low complexity" evidence="4">
    <location>
        <begin position="943"/>
        <end position="958"/>
    </location>
</feature>
<reference evidence="6 7" key="1">
    <citation type="submission" date="2019-07" db="EMBL/GenBank/DDBJ databases">
        <title>Draft genome assembly of a fouling barnacle, Amphibalanus amphitrite (Darwin, 1854): The first reference genome for Thecostraca.</title>
        <authorList>
            <person name="Kim W."/>
        </authorList>
    </citation>
    <scope>NUCLEOTIDE SEQUENCE [LARGE SCALE GENOMIC DNA]</scope>
    <source>
        <strain evidence="6">SNU_AA5</strain>
        <tissue evidence="6">Soma without cirri and trophi</tissue>
    </source>
</reference>
<comment type="caution">
    <text evidence="6">The sequence shown here is derived from an EMBL/GenBank/DDBJ whole genome shotgun (WGS) entry which is preliminary data.</text>
</comment>
<feature type="domain" description="Centrosomin N-terminal motif 1" evidence="5">
    <location>
        <begin position="35"/>
        <end position="104"/>
    </location>
</feature>
<keyword evidence="7" id="KW-1185">Reference proteome</keyword>
<comment type="subcellular location">
    <subcellularLocation>
        <location evidence="1">Cytoplasm</location>
    </subcellularLocation>
</comment>
<dbReference type="AlphaFoldDB" id="A0A6A4X5V8"/>
<feature type="compositionally biased region" description="Polar residues" evidence="4">
    <location>
        <begin position="334"/>
        <end position="350"/>
    </location>
</feature>
<evidence type="ECO:0000313" key="7">
    <source>
        <dbReference type="Proteomes" id="UP000440578"/>
    </source>
</evidence>
<feature type="compositionally biased region" description="Low complexity" evidence="4">
    <location>
        <begin position="804"/>
        <end position="839"/>
    </location>
</feature>
<feature type="region of interest" description="Disordered" evidence="4">
    <location>
        <begin position="174"/>
        <end position="201"/>
    </location>
</feature>
<feature type="region of interest" description="Disordered" evidence="4">
    <location>
        <begin position="1"/>
        <end position="44"/>
    </location>
</feature>
<evidence type="ECO:0000256" key="2">
    <source>
        <dbReference type="ARBA" id="ARBA00022490"/>
    </source>
</evidence>
<dbReference type="EMBL" id="VIIS01000007">
    <property type="protein sequence ID" value="KAF0314657.1"/>
    <property type="molecule type" value="Genomic_DNA"/>
</dbReference>
<feature type="coiled-coil region" evidence="3">
    <location>
        <begin position="620"/>
        <end position="767"/>
    </location>
</feature>
<feature type="region of interest" description="Disordered" evidence="4">
    <location>
        <begin position="881"/>
        <end position="964"/>
    </location>
</feature>
<protein>
    <submittedName>
        <fullName evidence="6">CDK5 regulatory subunit-associated protein 2</fullName>
    </submittedName>
</protein>
<keyword evidence="2" id="KW-0963">Cytoplasm</keyword>
<name>A0A6A4X5V8_AMPAM</name>
<proteinExistence type="predicted"/>
<feature type="compositionally biased region" description="Basic and acidic residues" evidence="4">
    <location>
        <begin position="214"/>
        <end position="229"/>
    </location>
</feature>
<feature type="region of interest" description="Disordered" evidence="4">
    <location>
        <begin position="490"/>
        <end position="532"/>
    </location>
</feature>
<feature type="compositionally biased region" description="Basic and acidic residues" evidence="4">
    <location>
        <begin position="34"/>
        <end position="44"/>
    </location>
</feature>
<feature type="region of interest" description="Disordered" evidence="4">
    <location>
        <begin position="465"/>
        <end position="484"/>
    </location>
</feature>
<feature type="region of interest" description="Disordered" evidence="4">
    <location>
        <begin position="785"/>
        <end position="860"/>
    </location>
</feature>
<sequence>MKGTNLSHLSAELARTDSAASSPCRSDVSFGSHSFREQEHQKKSLEEENFKLKLRVYMLEERLQRQDSNEGSNKALAELKVQSAALREELAQKSALLRRASETLEALEQRQSEQLARARQEQAERALLEDTLEELEAQYRAELDHHQATEADRSRLEAALRALQTEQRRVAAARAVTEAERAQQERDWEEERSRAEQERSRLQEELRGLQARFEEEARRGRRLAEENARLETMVGRRSPQETSNTQEPRSGPAAGGQTAEGPGSEAEQLRRQLAAVASERRLEKAMAAAALQLQLERVRSLQASVHTVSDQLRRGQTELAECRAERDRLLLQQRRPSASLESQAMASSTEGVEVIPEPSSHSESREEDLLQGSESPGQSSESPGVDLATWLGSMPRLRSESLDFPAAGLSHGLGQEQEGQEMDERHQELDQTAVELRSSPLTASPAPLTAAGPISVSLARCDSQVVPPTADNSDWETWSEPDRSVSRARIGLERSSLEPPPAEATTDTDTRTDQWRSHTRSGRSVRRHSSTELRELEGRIEGLRHVRDGLWAEVAICQKLVTGAGATSQQQGVTVPVAVLEDVQQLHRRLEEAVAASGRLYGRREAERRSPPPPELTLALTITQEQLAESTQQLSAAQQRAQRLRSRLQLTRDRLQLAEHERQQLQQQRDEAAQQLSRLSERLEQTEAERARLAEAARRQPDRSDGGALRRLQLQLQRSEQRQQELEQLVRQLSAQLRQLPAAGGGAAAAEQRVRHAEQQLLQLGRQRLRVQTEIARLRSRARLLHSRQSVHESQRAEAEAEEAAAAVAEAAGQSDYSHYHQQQHQHQQQLQQQCQQSQQRRRRRSSNTPCPEESRLVRELTEQLEKARAQIEKMRANAHDYDEAGHSCPESTRSCELPLAPSSPGGPRLSSHSESDPLEPLRTSCGQPAYSSPDLGIESDCQRCSSRTSSTTVLSQRPSATGK</sequence>
<evidence type="ECO:0000256" key="3">
    <source>
        <dbReference type="SAM" id="Coils"/>
    </source>
</evidence>
<dbReference type="OrthoDB" id="6404947at2759"/>
<evidence type="ECO:0000256" key="1">
    <source>
        <dbReference type="ARBA" id="ARBA00004496"/>
    </source>
</evidence>
<dbReference type="GO" id="GO:0005737">
    <property type="term" value="C:cytoplasm"/>
    <property type="evidence" value="ECO:0007669"/>
    <property type="project" value="UniProtKB-SubCell"/>
</dbReference>
<dbReference type="Proteomes" id="UP000440578">
    <property type="component" value="Unassembled WGS sequence"/>
</dbReference>
<dbReference type="GO" id="GO:0005815">
    <property type="term" value="C:microtubule organizing center"/>
    <property type="evidence" value="ECO:0007669"/>
    <property type="project" value="InterPro"/>
</dbReference>
<feature type="region of interest" description="Disordered" evidence="4">
    <location>
        <begin position="331"/>
        <end position="432"/>
    </location>
</feature>
<gene>
    <name evidence="6" type="primary">Cdk5rap2_1</name>
    <name evidence="6" type="ORF">FJT64_014898</name>
</gene>
<evidence type="ECO:0000313" key="6">
    <source>
        <dbReference type="EMBL" id="KAF0314657.1"/>
    </source>
</evidence>
<evidence type="ECO:0000256" key="4">
    <source>
        <dbReference type="SAM" id="MobiDB-lite"/>
    </source>
</evidence>
<feature type="compositionally biased region" description="Basic residues" evidence="4">
    <location>
        <begin position="517"/>
        <end position="528"/>
    </location>
</feature>
<accession>A0A6A4X5V8</accession>
<feature type="compositionally biased region" description="Basic and acidic residues" evidence="4">
    <location>
        <begin position="790"/>
        <end position="799"/>
    </location>
</feature>
<feature type="compositionally biased region" description="Polar residues" evidence="4">
    <location>
        <begin position="18"/>
        <end position="32"/>
    </location>
</feature>
<keyword evidence="3" id="KW-0175">Coiled coil</keyword>
<feature type="compositionally biased region" description="Low complexity" evidence="4">
    <location>
        <begin position="370"/>
        <end position="383"/>
    </location>
</feature>
<dbReference type="InterPro" id="IPR012943">
    <property type="entry name" value="Cnn_1N"/>
</dbReference>